<dbReference type="Gene3D" id="1.10.10.60">
    <property type="entry name" value="Homeodomain-like"/>
    <property type="match status" value="2"/>
</dbReference>
<gene>
    <name evidence="6" type="ORF">SAMN04487928_11386</name>
</gene>
<dbReference type="InterPro" id="IPR009057">
    <property type="entry name" value="Homeodomain-like_sf"/>
</dbReference>
<dbReference type="Pfam" id="PF12833">
    <property type="entry name" value="HTH_18"/>
    <property type="match status" value="1"/>
</dbReference>
<dbReference type="GO" id="GO:0003700">
    <property type="term" value="F:DNA-binding transcription factor activity"/>
    <property type="evidence" value="ECO:0007669"/>
    <property type="project" value="InterPro"/>
</dbReference>
<keyword evidence="1" id="KW-0805">Transcription regulation</keyword>
<dbReference type="PROSITE" id="PS00041">
    <property type="entry name" value="HTH_ARAC_FAMILY_1"/>
    <property type="match status" value="1"/>
</dbReference>
<dbReference type="PROSITE" id="PS01124">
    <property type="entry name" value="HTH_ARAC_FAMILY_2"/>
    <property type="match status" value="1"/>
</dbReference>
<dbReference type="Pfam" id="PF02311">
    <property type="entry name" value="AraC_binding"/>
    <property type="match status" value="1"/>
</dbReference>
<name>A0A1I5UMU9_9FIRM</name>
<dbReference type="EMBL" id="FOXO01000013">
    <property type="protein sequence ID" value="SFP96565.1"/>
    <property type="molecule type" value="Genomic_DNA"/>
</dbReference>
<dbReference type="SUPFAM" id="SSF46689">
    <property type="entry name" value="Homeodomain-like"/>
    <property type="match status" value="2"/>
</dbReference>
<dbReference type="SMART" id="SM00342">
    <property type="entry name" value="HTH_ARAC"/>
    <property type="match status" value="1"/>
</dbReference>
<protein>
    <submittedName>
        <fullName evidence="6">Helix-turn-helix domain-containing protein</fullName>
    </submittedName>
</protein>
<dbReference type="InterPro" id="IPR037923">
    <property type="entry name" value="HTH-like"/>
</dbReference>
<evidence type="ECO:0000313" key="6">
    <source>
        <dbReference type="EMBL" id="SFP96565.1"/>
    </source>
</evidence>
<feature type="domain" description="HTH araC/xylS-type" evidence="5">
    <location>
        <begin position="174"/>
        <end position="272"/>
    </location>
</feature>
<dbReference type="Proteomes" id="UP000182624">
    <property type="component" value="Unassembled WGS sequence"/>
</dbReference>
<evidence type="ECO:0000256" key="2">
    <source>
        <dbReference type="ARBA" id="ARBA00023125"/>
    </source>
</evidence>
<evidence type="ECO:0000256" key="4">
    <source>
        <dbReference type="SAM" id="MobiDB-lite"/>
    </source>
</evidence>
<dbReference type="PANTHER" id="PTHR43280:SF2">
    <property type="entry name" value="HTH-TYPE TRANSCRIPTIONAL REGULATOR EXSA"/>
    <property type="match status" value="1"/>
</dbReference>
<accession>A0A1I5UMU9</accession>
<keyword evidence="2" id="KW-0238">DNA-binding</keyword>
<feature type="compositionally biased region" description="Polar residues" evidence="4">
    <location>
        <begin position="265"/>
        <end position="277"/>
    </location>
</feature>
<dbReference type="GO" id="GO:0043565">
    <property type="term" value="F:sequence-specific DNA binding"/>
    <property type="evidence" value="ECO:0007669"/>
    <property type="project" value="InterPro"/>
</dbReference>
<dbReference type="Gene3D" id="2.60.120.280">
    <property type="entry name" value="Regulatory protein AraC"/>
    <property type="match status" value="1"/>
</dbReference>
<keyword evidence="7" id="KW-1185">Reference proteome</keyword>
<proteinExistence type="predicted"/>
<evidence type="ECO:0000313" key="7">
    <source>
        <dbReference type="Proteomes" id="UP000182624"/>
    </source>
</evidence>
<dbReference type="RefSeq" id="WP_074887988.1">
    <property type="nucleotide sequence ID" value="NZ_FOXO01000013.1"/>
</dbReference>
<dbReference type="AlphaFoldDB" id="A0A1I5UMU9"/>
<sequence length="304" mass="34414">MEKAYKLLFNTEESDDLYVYCCGVSKTEAHHSFGPALKPHFMIHYIMSGKGSFSIGGKNYPLEENYGFLIVPDELAYYVADEEDPWTYTWIGFGGKKAESIVSQLGLSLQQPIFKSDKSETIYNLIKDMMDHNTFSVEDDLRRTGLLAMFLSVLASGLSVTPKSDSGTDNDYVTKAQAFVRSNYCNPIKVTDIADYVCINRSYLYTLFQNRLGISPQQYLSSYRIAKATELLQLTSLSIESIAISCGYSDPLVFSKAFRQEKKLSPSQYRKSLPKSDTSAESKEHLKQVEQFIKERYMSSTDPN</sequence>
<evidence type="ECO:0000256" key="3">
    <source>
        <dbReference type="ARBA" id="ARBA00023163"/>
    </source>
</evidence>
<dbReference type="InterPro" id="IPR003313">
    <property type="entry name" value="AraC-bd"/>
</dbReference>
<reference evidence="7" key="1">
    <citation type="submission" date="2016-10" db="EMBL/GenBank/DDBJ databases">
        <authorList>
            <person name="Varghese N."/>
            <person name="Submissions S."/>
        </authorList>
    </citation>
    <scope>NUCLEOTIDE SEQUENCE [LARGE SCALE GENOMIC DNA]</scope>
    <source>
        <strain evidence="7">P18</strain>
    </source>
</reference>
<dbReference type="InterPro" id="IPR018062">
    <property type="entry name" value="HTH_AraC-typ_CS"/>
</dbReference>
<evidence type="ECO:0000259" key="5">
    <source>
        <dbReference type="PROSITE" id="PS01124"/>
    </source>
</evidence>
<dbReference type="InterPro" id="IPR018060">
    <property type="entry name" value="HTH_AraC"/>
</dbReference>
<dbReference type="SUPFAM" id="SSF51215">
    <property type="entry name" value="Regulatory protein AraC"/>
    <property type="match status" value="1"/>
</dbReference>
<evidence type="ECO:0000256" key="1">
    <source>
        <dbReference type="ARBA" id="ARBA00023015"/>
    </source>
</evidence>
<keyword evidence="3" id="KW-0804">Transcription</keyword>
<dbReference type="CDD" id="cd06986">
    <property type="entry name" value="cupin_MmsR-like_N"/>
    <property type="match status" value="1"/>
</dbReference>
<dbReference type="OrthoDB" id="9813413at2"/>
<organism evidence="6 7">
    <name type="scientific">Butyrivibrio proteoclasticus</name>
    <dbReference type="NCBI Taxonomy" id="43305"/>
    <lineage>
        <taxon>Bacteria</taxon>
        <taxon>Bacillati</taxon>
        <taxon>Bacillota</taxon>
        <taxon>Clostridia</taxon>
        <taxon>Lachnospirales</taxon>
        <taxon>Lachnospiraceae</taxon>
        <taxon>Butyrivibrio</taxon>
    </lineage>
</organism>
<feature type="region of interest" description="Disordered" evidence="4">
    <location>
        <begin position="264"/>
        <end position="284"/>
    </location>
</feature>
<dbReference type="PANTHER" id="PTHR43280">
    <property type="entry name" value="ARAC-FAMILY TRANSCRIPTIONAL REGULATOR"/>
    <property type="match status" value="1"/>
</dbReference>